<dbReference type="RefSeq" id="WP_227897297.1">
    <property type="nucleotide sequence ID" value="NZ_CP099467.1"/>
</dbReference>
<dbReference type="EMBL" id="JAJFZV010000018">
    <property type="protein sequence ID" value="MCC3299310.1"/>
    <property type="molecule type" value="Genomic_DNA"/>
</dbReference>
<proteinExistence type="predicted"/>
<gene>
    <name evidence="1" type="ORF">LJ757_16080</name>
</gene>
<organism evidence="1 2">
    <name type="scientific">Arthrobacter caoxuetaonis</name>
    <dbReference type="NCBI Taxonomy" id="2886935"/>
    <lineage>
        <taxon>Bacteria</taxon>
        <taxon>Bacillati</taxon>
        <taxon>Actinomycetota</taxon>
        <taxon>Actinomycetes</taxon>
        <taxon>Micrococcales</taxon>
        <taxon>Micrococcaceae</taxon>
        <taxon>Arthrobacter</taxon>
    </lineage>
</organism>
<protein>
    <submittedName>
        <fullName evidence="1">Uncharacterized protein</fullName>
    </submittedName>
</protein>
<accession>A0A9X1MHH3</accession>
<evidence type="ECO:0000313" key="1">
    <source>
        <dbReference type="EMBL" id="MCC3299310.1"/>
    </source>
</evidence>
<sequence>MSTGIIRDPLGRFARMSHREPELSLPAAAAGEDPAPLLEAFTGTDPRLDIWSRYPDISEEEDEATDDWACGEVSGQFAAYAREQGWDADVVTAQADHPMADEHVWVHLHRGGRTIAVDWTARQYHNLNEISWDPKVLSAPWPLTWDPDIVPNEHPLMGSFTLP</sequence>
<keyword evidence="2" id="KW-1185">Reference proteome</keyword>
<dbReference type="AlphaFoldDB" id="A0A9X1MHH3"/>
<evidence type="ECO:0000313" key="2">
    <source>
        <dbReference type="Proteomes" id="UP001139158"/>
    </source>
</evidence>
<comment type="caution">
    <text evidence="1">The sequence shown here is derived from an EMBL/GenBank/DDBJ whole genome shotgun (WGS) entry which is preliminary data.</text>
</comment>
<dbReference type="Proteomes" id="UP001139158">
    <property type="component" value="Unassembled WGS sequence"/>
</dbReference>
<reference evidence="1" key="1">
    <citation type="submission" date="2021-10" db="EMBL/GenBank/DDBJ databases">
        <title>Novel species in genus Arthrobacter.</title>
        <authorList>
            <person name="Liu Y."/>
        </authorList>
    </citation>
    <scope>NUCLEOTIDE SEQUENCE</scope>
    <source>
        <strain evidence="1">Zg-Y453</strain>
    </source>
</reference>
<name>A0A9X1MHH3_9MICC</name>